<name>A0A9K3D2G3_9EUKA</name>
<dbReference type="GO" id="GO:0005829">
    <property type="term" value="C:cytosol"/>
    <property type="evidence" value="ECO:0007669"/>
    <property type="project" value="TreeGrafter"/>
</dbReference>
<comment type="pathway">
    <text evidence="1">Amino-acid biosynthesis; beta-alanine biosynthesis.</text>
</comment>
<evidence type="ECO:0000256" key="4">
    <source>
        <dbReference type="ARBA" id="ARBA00023002"/>
    </source>
</evidence>
<accession>A0A9K3D2G3</accession>
<dbReference type="InterPro" id="IPR013785">
    <property type="entry name" value="Aldolase_TIM"/>
</dbReference>
<dbReference type="GO" id="GO:0002058">
    <property type="term" value="F:uracil binding"/>
    <property type="evidence" value="ECO:0007669"/>
    <property type="project" value="TreeGrafter"/>
</dbReference>
<evidence type="ECO:0000256" key="6">
    <source>
        <dbReference type="ARBA" id="ARBA00032722"/>
    </source>
</evidence>
<sequence>HINHVARHNAGIQIMGSGGARSAMTALQLIYAGAGIVQVCSAVQRYSYEIVHEMIQGLQFVLYCRSRPDLRLHLLEGYGEESLLPAVEDNKGVTPVESVMDITGELCAFVGERGELEGVEKWRVHAQINPDSCISCGLCATSCRDNGPAAIGLDKATGKFVIDADTCVGCAMCSMCPTGAITYKQIPGLDDLTEEQRANITLGF</sequence>
<dbReference type="PANTHER" id="PTHR43073:SF2">
    <property type="entry name" value="DIHYDROPYRIMIDINE DEHYDROGENASE [NADP(+)]"/>
    <property type="match status" value="1"/>
</dbReference>
<dbReference type="GO" id="GO:0017113">
    <property type="term" value="F:dihydropyrimidine dehydrogenase (NADP+) activity"/>
    <property type="evidence" value="ECO:0007669"/>
    <property type="project" value="UniProtKB-EC"/>
</dbReference>
<dbReference type="Pfam" id="PF14697">
    <property type="entry name" value="Fer4_21"/>
    <property type="match status" value="1"/>
</dbReference>
<evidence type="ECO:0000259" key="7">
    <source>
        <dbReference type="PROSITE" id="PS51379"/>
    </source>
</evidence>
<dbReference type="Gene3D" id="3.20.20.70">
    <property type="entry name" value="Aldolase class I"/>
    <property type="match status" value="1"/>
</dbReference>
<dbReference type="PROSITE" id="PS51379">
    <property type="entry name" value="4FE4S_FER_2"/>
    <property type="match status" value="2"/>
</dbReference>
<reference evidence="8 9" key="1">
    <citation type="journal article" date="2018" name="PLoS ONE">
        <title>The draft genome of Kipferlia bialata reveals reductive genome evolution in fornicate parasites.</title>
        <authorList>
            <person name="Tanifuji G."/>
            <person name="Takabayashi S."/>
            <person name="Kume K."/>
            <person name="Takagi M."/>
            <person name="Nakayama T."/>
            <person name="Kamikawa R."/>
            <person name="Inagaki Y."/>
            <person name="Hashimoto T."/>
        </authorList>
    </citation>
    <scope>NUCLEOTIDE SEQUENCE [LARGE SCALE GENOMIC DNA]</scope>
    <source>
        <strain evidence="8">NY0173</strain>
    </source>
</reference>
<gene>
    <name evidence="8" type="ORF">KIPB_009989</name>
</gene>
<dbReference type="InterPro" id="IPR005720">
    <property type="entry name" value="Dihydroorotate_DH_cat"/>
</dbReference>
<feature type="domain" description="4Fe-4S ferredoxin-type" evidence="7">
    <location>
        <begin position="158"/>
        <end position="186"/>
    </location>
</feature>
<dbReference type="AlphaFoldDB" id="A0A9K3D2G3"/>
<dbReference type="Pfam" id="PF01180">
    <property type="entry name" value="DHO_dh"/>
    <property type="match status" value="1"/>
</dbReference>
<proteinExistence type="inferred from homology"/>
<protein>
    <recommendedName>
        <fullName evidence="3">dihydropyrimidine dehydrogenase (NADP(+))</fullName>
        <ecNumber evidence="3">1.3.1.2</ecNumber>
    </recommendedName>
    <alternativeName>
        <fullName evidence="6">Dihydrothymine dehydrogenase</fullName>
    </alternativeName>
    <alternativeName>
        <fullName evidence="5">Dihydrouracil dehydrogenase</fullName>
    </alternativeName>
</protein>
<feature type="domain" description="4Fe-4S ferredoxin-type" evidence="7">
    <location>
        <begin position="124"/>
        <end position="153"/>
    </location>
</feature>
<dbReference type="EC" id="1.3.1.2" evidence="3"/>
<evidence type="ECO:0000256" key="5">
    <source>
        <dbReference type="ARBA" id="ARBA00030119"/>
    </source>
</evidence>
<evidence type="ECO:0000256" key="1">
    <source>
        <dbReference type="ARBA" id="ARBA00004668"/>
    </source>
</evidence>
<dbReference type="Gene3D" id="3.30.70.20">
    <property type="match status" value="1"/>
</dbReference>
<dbReference type="SUPFAM" id="SSF54862">
    <property type="entry name" value="4Fe-4S ferredoxins"/>
    <property type="match status" value="1"/>
</dbReference>
<dbReference type="InterPro" id="IPR017896">
    <property type="entry name" value="4Fe4S_Fe-S-bd"/>
</dbReference>
<dbReference type="PANTHER" id="PTHR43073">
    <property type="entry name" value="DIHYDROPYRIMIDINE DEHYDROGENASE [NADP(+)]"/>
    <property type="match status" value="1"/>
</dbReference>
<keyword evidence="4" id="KW-0560">Oxidoreductase</keyword>
<feature type="non-terminal residue" evidence="8">
    <location>
        <position position="1"/>
    </location>
</feature>
<comment type="caution">
    <text evidence="8">The sequence shown here is derived from an EMBL/GenBank/DDBJ whole genome shotgun (WGS) entry which is preliminary data.</text>
</comment>
<organism evidence="8 9">
    <name type="scientific">Kipferlia bialata</name>
    <dbReference type="NCBI Taxonomy" id="797122"/>
    <lineage>
        <taxon>Eukaryota</taxon>
        <taxon>Metamonada</taxon>
        <taxon>Carpediemonas-like organisms</taxon>
        <taxon>Kipferlia</taxon>
    </lineage>
</organism>
<keyword evidence="9" id="KW-1185">Reference proteome</keyword>
<evidence type="ECO:0000256" key="2">
    <source>
        <dbReference type="ARBA" id="ARBA00010804"/>
    </source>
</evidence>
<dbReference type="EMBL" id="BDIP01003561">
    <property type="protein sequence ID" value="GIQ87858.1"/>
    <property type="molecule type" value="Genomic_DNA"/>
</dbReference>
<dbReference type="GO" id="GO:0006212">
    <property type="term" value="P:uracil catabolic process"/>
    <property type="evidence" value="ECO:0007669"/>
    <property type="project" value="TreeGrafter"/>
</dbReference>
<dbReference type="SUPFAM" id="SSF51395">
    <property type="entry name" value="FMN-linked oxidoreductases"/>
    <property type="match status" value="1"/>
</dbReference>
<evidence type="ECO:0000256" key="3">
    <source>
        <dbReference type="ARBA" id="ARBA00013004"/>
    </source>
</evidence>
<dbReference type="GO" id="GO:0006210">
    <property type="term" value="P:thymine catabolic process"/>
    <property type="evidence" value="ECO:0007669"/>
    <property type="project" value="TreeGrafter"/>
</dbReference>
<evidence type="ECO:0000313" key="9">
    <source>
        <dbReference type="Proteomes" id="UP000265618"/>
    </source>
</evidence>
<dbReference type="GO" id="GO:0050661">
    <property type="term" value="F:NADP binding"/>
    <property type="evidence" value="ECO:0007669"/>
    <property type="project" value="TreeGrafter"/>
</dbReference>
<comment type="similarity">
    <text evidence="2">Belongs to the dihydropyrimidine dehydrogenase family.</text>
</comment>
<evidence type="ECO:0000313" key="8">
    <source>
        <dbReference type="EMBL" id="GIQ87858.1"/>
    </source>
</evidence>
<dbReference type="Proteomes" id="UP000265618">
    <property type="component" value="Unassembled WGS sequence"/>
</dbReference>